<protein>
    <recommendedName>
        <fullName evidence="9">L-type lectin-like domain-containing protein</fullName>
    </recommendedName>
</protein>
<comment type="subcellular location">
    <subcellularLocation>
        <location evidence="1">Membrane</location>
        <topology evidence="1">Single-pass type I membrane protein</topology>
    </subcellularLocation>
</comment>
<evidence type="ECO:0000256" key="2">
    <source>
        <dbReference type="ARBA" id="ARBA00022692"/>
    </source>
</evidence>
<organism evidence="7 8">
    <name type="scientific">Cloeon dipterum</name>
    <dbReference type="NCBI Taxonomy" id="197152"/>
    <lineage>
        <taxon>Eukaryota</taxon>
        <taxon>Metazoa</taxon>
        <taxon>Ecdysozoa</taxon>
        <taxon>Arthropoda</taxon>
        <taxon>Hexapoda</taxon>
        <taxon>Insecta</taxon>
        <taxon>Pterygota</taxon>
        <taxon>Palaeoptera</taxon>
        <taxon>Ephemeroptera</taxon>
        <taxon>Pisciforma</taxon>
        <taxon>Baetidae</taxon>
        <taxon>Cloeon</taxon>
    </lineage>
</organism>
<keyword evidence="4 5" id="KW-1133">Transmembrane helix</keyword>
<keyword evidence="3 6" id="KW-0732">Signal</keyword>
<proteinExistence type="predicted"/>
<keyword evidence="2 5" id="KW-0812">Transmembrane</keyword>
<name>A0A8S1DLQ5_9INSE</name>
<dbReference type="AlphaFoldDB" id="A0A8S1DLQ5"/>
<feature type="signal peptide" evidence="6">
    <location>
        <begin position="1"/>
        <end position="20"/>
    </location>
</feature>
<gene>
    <name evidence="7" type="ORF">CLODIP_2_CD11918</name>
</gene>
<reference evidence="7 8" key="1">
    <citation type="submission" date="2020-04" db="EMBL/GenBank/DDBJ databases">
        <authorList>
            <person name="Alioto T."/>
            <person name="Alioto T."/>
            <person name="Gomez Garrido J."/>
        </authorList>
    </citation>
    <scope>NUCLEOTIDE SEQUENCE [LARGE SCALE GENOMIC DNA]</scope>
</reference>
<evidence type="ECO:0000313" key="7">
    <source>
        <dbReference type="EMBL" id="CAB3381090.1"/>
    </source>
</evidence>
<keyword evidence="8" id="KW-1185">Reference proteome</keyword>
<keyword evidence="5" id="KW-0472">Membrane</keyword>
<dbReference type="EMBL" id="CADEPI010000224">
    <property type="protein sequence ID" value="CAB3381090.1"/>
    <property type="molecule type" value="Genomic_DNA"/>
</dbReference>
<sequence>MSRFCQLILILAIAGFLAYSFKKETPIRPDVVNIYDEIKHKSKISYKPGNKKEGEMMWGDTHAMKLLPGQNLTDSMVKIDLPFTFKFFKENVRQVAVTKQGTLESTGNVDWVISPLFADFDGTNSVIMYYRTGHVLAIQWNNLTLNYQKLSFLGRQEFSFQVVLHQSGRIDFLYKRVPFDLKQLRAFVGRRQFKGLFGAGYRIKKFRGSIYFGYGMNIDEYELMDWTTISIIPDFSCSVHTTCQSCAGNSINLSSNSSLACVWIAELKKCESVDELFPLMKKTVRLHEIFNPLYCPFESTNPPGTQSQYCISSQTFLIILVFVLLIVWFC</sequence>
<evidence type="ECO:0000256" key="1">
    <source>
        <dbReference type="ARBA" id="ARBA00004479"/>
    </source>
</evidence>
<feature type="transmembrane region" description="Helical" evidence="5">
    <location>
        <begin position="311"/>
        <end position="329"/>
    </location>
</feature>
<evidence type="ECO:0000256" key="3">
    <source>
        <dbReference type="ARBA" id="ARBA00022729"/>
    </source>
</evidence>
<accession>A0A8S1DLQ5</accession>
<evidence type="ECO:0000256" key="4">
    <source>
        <dbReference type="ARBA" id="ARBA00022989"/>
    </source>
</evidence>
<dbReference type="Proteomes" id="UP000494165">
    <property type="component" value="Unassembled WGS sequence"/>
</dbReference>
<comment type="caution">
    <text evidence="7">The sequence shown here is derived from an EMBL/GenBank/DDBJ whole genome shotgun (WGS) entry which is preliminary data.</text>
</comment>
<dbReference type="PANTHER" id="PTHR13055:SF12">
    <property type="entry name" value="LD40707P"/>
    <property type="match status" value="1"/>
</dbReference>
<evidence type="ECO:0000256" key="6">
    <source>
        <dbReference type="SAM" id="SignalP"/>
    </source>
</evidence>
<dbReference type="GO" id="GO:0016020">
    <property type="term" value="C:membrane"/>
    <property type="evidence" value="ECO:0007669"/>
    <property type="project" value="UniProtKB-SubCell"/>
</dbReference>
<dbReference type="PANTHER" id="PTHR13055">
    <property type="entry name" value="TUMOR ENDOTHELIAL MARKER 7 RELATED"/>
    <property type="match status" value="1"/>
</dbReference>
<evidence type="ECO:0000313" key="8">
    <source>
        <dbReference type="Proteomes" id="UP000494165"/>
    </source>
</evidence>
<evidence type="ECO:0000256" key="5">
    <source>
        <dbReference type="SAM" id="Phobius"/>
    </source>
</evidence>
<feature type="chain" id="PRO_5035764601" description="L-type lectin-like domain-containing protein" evidence="6">
    <location>
        <begin position="21"/>
        <end position="330"/>
    </location>
</feature>
<evidence type="ECO:0008006" key="9">
    <source>
        <dbReference type="Google" id="ProtNLM"/>
    </source>
</evidence>
<dbReference type="InterPro" id="IPR031152">
    <property type="entry name" value="PLXDC"/>
</dbReference>
<dbReference type="OrthoDB" id="7399873at2759"/>